<name>A0A0M0JB52_9EUKA</name>
<comment type="caution">
    <text evidence="2">The sequence shown here is derived from an EMBL/GenBank/DDBJ whole genome shotgun (WGS) entry which is preliminary data.</text>
</comment>
<dbReference type="InterPro" id="IPR013078">
    <property type="entry name" value="His_Pase_superF_clade-1"/>
</dbReference>
<reference evidence="3" key="1">
    <citation type="journal article" date="2015" name="PLoS Genet.">
        <title>Genome Sequence and Transcriptome Analyses of Chrysochromulina tobin: Metabolic Tools for Enhanced Algal Fitness in the Prominent Order Prymnesiales (Haptophyceae).</title>
        <authorList>
            <person name="Hovde B.T."/>
            <person name="Deodato C.R."/>
            <person name="Hunsperger H.M."/>
            <person name="Ryken S.A."/>
            <person name="Yost W."/>
            <person name="Jha R.K."/>
            <person name="Patterson J."/>
            <person name="Monnat R.J. Jr."/>
            <person name="Barlow S.B."/>
            <person name="Starkenburg S.R."/>
            <person name="Cattolico R.A."/>
        </authorList>
    </citation>
    <scope>NUCLEOTIDE SEQUENCE</scope>
    <source>
        <strain evidence="3">CCMP291</strain>
    </source>
</reference>
<proteinExistence type="predicted"/>
<keyword evidence="1" id="KW-0812">Transmembrane</keyword>
<gene>
    <name evidence="2" type="ORF">Ctob_008181</name>
</gene>
<keyword evidence="3" id="KW-1185">Reference proteome</keyword>
<sequence length="167" mass="17682">MHTEARLSQLNYGVIDGLNAEEVSVRYAEVATMLAADDNWAPPGGESCTEVRKRAMAALAAIAKRHPGKRVLVVTHAEVVANIGDDITGGSRGLSMKNAALSLIRWDHGRWSLVLWGDTGEFCVGCRPGYYIVDTAAALRLLGVGVMAGAVLGLGIGAVLARGRSRR</sequence>
<evidence type="ECO:0000313" key="2">
    <source>
        <dbReference type="EMBL" id="KOO23801.1"/>
    </source>
</evidence>
<dbReference type="Pfam" id="PF00300">
    <property type="entry name" value="His_Phos_1"/>
    <property type="match status" value="1"/>
</dbReference>
<keyword evidence="1" id="KW-1133">Transmembrane helix</keyword>
<dbReference type="Proteomes" id="UP000037460">
    <property type="component" value="Unassembled WGS sequence"/>
</dbReference>
<dbReference type="EMBL" id="JWZX01003155">
    <property type="protein sequence ID" value="KOO23801.1"/>
    <property type="molecule type" value="Genomic_DNA"/>
</dbReference>
<dbReference type="SUPFAM" id="SSF53254">
    <property type="entry name" value="Phosphoglycerate mutase-like"/>
    <property type="match status" value="1"/>
</dbReference>
<protein>
    <submittedName>
        <fullName evidence="2">Phosphoglycerate mutase</fullName>
    </submittedName>
</protein>
<keyword evidence="1" id="KW-0472">Membrane</keyword>
<dbReference type="AlphaFoldDB" id="A0A0M0JB52"/>
<dbReference type="Gene3D" id="3.40.50.1240">
    <property type="entry name" value="Phosphoglycerate mutase-like"/>
    <property type="match status" value="1"/>
</dbReference>
<organism evidence="2 3">
    <name type="scientific">Chrysochromulina tobinii</name>
    <dbReference type="NCBI Taxonomy" id="1460289"/>
    <lineage>
        <taxon>Eukaryota</taxon>
        <taxon>Haptista</taxon>
        <taxon>Haptophyta</taxon>
        <taxon>Prymnesiophyceae</taxon>
        <taxon>Prymnesiales</taxon>
        <taxon>Chrysochromulinaceae</taxon>
        <taxon>Chrysochromulina</taxon>
    </lineage>
</organism>
<evidence type="ECO:0000256" key="1">
    <source>
        <dbReference type="SAM" id="Phobius"/>
    </source>
</evidence>
<feature type="transmembrane region" description="Helical" evidence="1">
    <location>
        <begin position="137"/>
        <end position="161"/>
    </location>
</feature>
<accession>A0A0M0JB52</accession>
<evidence type="ECO:0000313" key="3">
    <source>
        <dbReference type="Proteomes" id="UP000037460"/>
    </source>
</evidence>
<dbReference type="InterPro" id="IPR029033">
    <property type="entry name" value="His_PPase_superfam"/>
</dbReference>